<dbReference type="STRING" id="883081.HMPREF9698_01320"/>
<organism evidence="1 2">
    <name type="scientific">Alloiococcus otitis ATCC 51267</name>
    <dbReference type="NCBI Taxonomy" id="883081"/>
    <lineage>
        <taxon>Bacteria</taxon>
        <taxon>Bacillati</taxon>
        <taxon>Bacillota</taxon>
        <taxon>Bacilli</taxon>
        <taxon>Lactobacillales</taxon>
        <taxon>Carnobacteriaceae</taxon>
        <taxon>Alloiococcus</taxon>
    </lineage>
</organism>
<dbReference type="CDD" id="cd07516">
    <property type="entry name" value="HAD_Pase"/>
    <property type="match status" value="1"/>
</dbReference>
<dbReference type="SFLD" id="SFLDG01140">
    <property type="entry name" value="C2.B:_Phosphomannomutase_and_P"/>
    <property type="match status" value="1"/>
</dbReference>
<dbReference type="AlphaFoldDB" id="K9E770"/>
<gene>
    <name evidence="1" type="ORF">HMPREF9698_01320</name>
</gene>
<evidence type="ECO:0000313" key="2">
    <source>
        <dbReference type="Proteomes" id="UP000009875"/>
    </source>
</evidence>
<dbReference type="PANTHER" id="PTHR10000:SF8">
    <property type="entry name" value="HAD SUPERFAMILY HYDROLASE-LIKE, TYPE 3"/>
    <property type="match status" value="1"/>
</dbReference>
<name>K9E770_9LACT</name>
<dbReference type="Proteomes" id="UP000009875">
    <property type="component" value="Unassembled WGS sequence"/>
</dbReference>
<reference evidence="1 2" key="1">
    <citation type="submission" date="2012-09" db="EMBL/GenBank/DDBJ databases">
        <title>The Genome Sequence of Alloiococcus otitis ATCC 51267.</title>
        <authorList>
            <consortium name="The Broad Institute Genome Sequencing Platform"/>
            <person name="Earl A."/>
            <person name="Ward D."/>
            <person name="Feldgarden M."/>
            <person name="Gevers D."/>
            <person name="Huys G."/>
            <person name="Walker B."/>
            <person name="Young S.K."/>
            <person name="Zeng Q."/>
            <person name="Gargeya S."/>
            <person name="Fitzgerald M."/>
            <person name="Haas B."/>
            <person name="Abouelleil A."/>
            <person name="Alvarado L."/>
            <person name="Arachchi H.M."/>
            <person name="Berlin A.M."/>
            <person name="Chapman S.B."/>
            <person name="Goldberg J."/>
            <person name="Griggs A."/>
            <person name="Gujja S."/>
            <person name="Hansen M."/>
            <person name="Howarth C."/>
            <person name="Imamovic A."/>
            <person name="Larimer J."/>
            <person name="McCowen C."/>
            <person name="Montmayeur A."/>
            <person name="Murphy C."/>
            <person name="Neiman D."/>
            <person name="Pearson M."/>
            <person name="Priest M."/>
            <person name="Roberts A."/>
            <person name="Saif S."/>
            <person name="Shea T."/>
            <person name="Sisk P."/>
            <person name="Sykes S."/>
            <person name="Wortman J."/>
            <person name="Nusbaum C."/>
            <person name="Birren B."/>
        </authorList>
    </citation>
    <scope>NUCLEOTIDE SEQUENCE [LARGE SCALE GENOMIC DNA]</scope>
    <source>
        <strain evidence="1 2">ATCC 51267</strain>
    </source>
</reference>
<dbReference type="Pfam" id="PF08282">
    <property type="entry name" value="Hydrolase_3"/>
    <property type="match status" value="1"/>
</dbReference>
<dbReference type="SUPFAM" id="SSF56784">
    <property type="entry name" value="HAD-like"/>
    <property type="match status" value="1"/>
</dbReference>
<sequence>MKVKPDIRLIAIDLDGTLLDQDRKISQENKAAIAAAKDQGVLPVLTTGRPYPGMVGYLEECQLMEEGDYCITYNGAMVQKTASQEILRKHTFTKEEIQSIADLLADLDLPMSAIGMDTIYESNPPQGKPSYYRDMQPLLPVVENVAVKDLEDIAKIVSARPQAEIERALAQIPQAYQDHFTIVRSRPNLVEILAKGVDKASGLNMLAQELQIKPSQMLAIGDMGNDASMLTYAGIGVAMGNAPEAIQEISDYVTKSNQDHGVAHAIQKFVLK</sequence>
<dbReference type="HOGENOM" id="CLU_044146_0_1_9"/>
<evidence type="ECO:0000313" key="1">
    <source>
        <dbReference type="EMBL" id="EKU93014.1"/>
    </source>
</evidence>
<protein>
    <submittedName>
        <fullName evidence="1">Cof-like hydrolase</fullName>
    </submittedName>
</protein>
<keyword evidence="2" id="KW-1185">Reference proteome</keyword>
<dbReference type="OrthoDB" id="9790031at2"/>
<dbReference type="GO" id="GO:0005829">
    <property type="term" value="C:cytosol"/>
    <property type="evidence" value="ECO:0007669"/>
    <property type="project" value="TreeGrafter"/>
</dbReference>
<comment type="caution">
    <text evidence="1">The sequence shown here is derived from an EMBL/GenBank/DDBJ whole genome shotgun (WGS) entry which is preliminary data.</text>
</comment>
<dbReference type="GO" id="GO:0016791">
    <property type="term" value="F:phosphatase activity"/>
    <property type="evidence" value="ECO:0007669"/>
    <property type="project" value="TreeGrafter"/>
</dbReference>
<dbReference type="RefSeq" id="WP_003778992.1">
    <property type="nucleotide sequence ID" value="NZ_JH992961.1"/>
</dbReference>
<dbReference type="InterPro" id="IPR036412">
    <property type="entry name" value="HAD-like_sf"/>
</dbReference>
<dbReference type="GO" id="GO:0000287">
    <property type="term" value="F:magnesium ion binding"/>
    <property type="evidence" value="ECO:0007669"/>
    <property type="project" value="TreeGrafter"/>
</dbReference>
<dbReference type="Gene3D" id="3.40.50.1000">
    <property type="entry name" value="HAD superfamily/HAD-like"/>
    <property type="match status" value="1"/>
</dbReference>
<dbReference type="NCBIfam" id="TIGR01484">
    <property type="entry name" value="HAD-SF-IIB"/>
    <property type="match status" value="1"/>
</dbReference>
<proteinExistence type="predicted"/>
<dbReference type="eggNOG" id="COG0561">
    <property type="taxonomic scope" value="Bacteria"/>
</dbReference>
<keyword evidence="1" id="KW-0378">Hydrolase</keyword>
<accession>K9E770</accession>
<dbReference type="InterPro" id="IPR000150">
    <property type="entry name" value="Cof"/>
</dbReference>
<dbReference type="SFLD" id="SFLDS00003">
    <property type="entry name" value="Haloacid_Dehalogenase"/>
    <property type="match status" value="1"/>
</dbReference>
<dbReference type="InterPro" id="IPR006379">
    <property type="entry name" value="HAD-SF_hydro_IIB"/>
</dbReference>
<dbReference type="PANTHER" id="PTHR10000">
    <property type="entry name" value="PHOSPHOSERINE PHOSPHATASE"/>
    <property type="match status" value="1"/>
</dbReference>
<dbReference type="NCBIfam" id="TIGR00099">
    <property type="entry name" value="Cof-subfamily"/>
    <property type="match status" value="1"/>
</dbReference>
<dbReference type="InterPro" id="IPR023214">
    <property type="entry name" value="HAD_sf"/>
</dbReference>
<dbReference type="SFLD" id="SFLDG01144">
    <property type="entry name" value="C2.B.4:_PGP_Like"/>
    <property type="match status" value="1"/>
</dbReference>
<dbReference type="Gene3D" id="3.30.1240.10">
    <property type="match status" value="1"/>
</dbReference>
<dbReference type="EMBL" id="AGXA01000029">
    <property type="protein sequence ID" value="EKU93014.1"/>
    <property type="molecule type" value="Genomic_DNA"/>
</dbReference>